<evidence type="ECO:0000259" key="9">
    <source>
        <dbReference type="Pfam" id="PF16916"/>
    </source>
</evidence>
<name>A0A2P8QZU7_9BACT</name>
<dbReference type="RefSeq" id="WP_106871839.1">
    <property type="nucleotide sequence ID" value="NZ_CP053841.1"/>
</dbReference>
<dbReference type="AlphaFoldDB" id="A0A2P8QZU7"/>
<dbReference type="GO" id="GO:0006882">
    <property type="term" value="P:intracellular zinc ion homeostasis"/>
    <property type="evidence" value="ECO:0007669"/>
    <property type="project" value="TreeGrafter"/>
</dbReference>
<dbReference type="GO" id="GO:0005886">
    <property type="term" value="C:plasma membrane"/>
    <property type="evidence" value="ECO:0007669"/>
    <property type="project" value="TreeGrafter"/>
</dbReference>
<dbReference type="InterPro" id="IPR027470">
    <property type="entry name" value="Cation_efflux_CTD"/>
</dbReference>
<dbReference type="Gene3D" id="1.20.1510.10">
    <property type="entry name" value="Cation efflux protein transmembrane domain"/>
    <property type="match status" value="1"/>
</dbReference>
<evidence type="ECO:0000313" key="11">
    <source>
        <dbReference type="Proteomes" id="UP000240535"/>
    </source>
</evidence>
<dbReference type="PANTHER" id="PTHR43840">
    <property type="entry name" value="MITOCHONDRIAL METAL TRANSPORTER 1-RELATED"/>
    <property type="match status" value="1"/>
</dbReference>
<evidence type="ECO:0000256" key="4">
    <source>
        <dbReference type="ARBA" id="ARBA00022692"/>
    </source>
</evidence>
<dbReference type="InterPro" id="IPR027469">
    <property type="entry name" value="Cation_efflux_TMD_sf"/>
</dbReference>
<feature type="domain" description="Cation efflux protein cytoplasmic" evidence="9">
    <location>
        <begin position="208"/>
        <end position="286"/>
    </location>
</feature>
<evidence type="ECO:0000259" key="8">
    <source>
        <dbReference type="Pfam" id="PF01545"/>
    </source>
</evidence>
<dbReference type="InterPro" id="IPR050291">
    <property type="entry name" value="CDF_Transporter"/>
</dbReference>
<dbReference type="NCBIfam" id="TIGR01297">
    <property type="entry name" value="CDF"/>
    <property type="match status" value="1"/>
</dbReference>
<dbReference type="Pfam" id="PF01545">
    <property type="entry name" value="Cation_efflux"/>
    <property type="match status" value="1"/>
</dbReference>
<evidence type="ECO:0000256" key="6">
    <source>
        <dbReference type="ARBA" id="ARBA00023136"/>
    </source>
</evidence>
<proteinExistence type="inferred from homology"/>
<dbReference type="OrthoDB" id="9806522at2"/>
<feature type="transmembrane region" description="Helical" evidence="7">
    <location>
        <begin position="110"/>
        <end position="131"/>
    </location>
</feature>
<reference evidence="11" key="1">
    <citation type="submission" date="2017-10" db="EMBL/GenBank/DDBJ databases">
        <title>Campylobacter species from seals.</title>
        <authorList>
            <person name="Gilbert M.J."/>
            <person name="Zomer A.L."/>
            <person name="Timmerman A.J."/>
            <person name="Duim B."/>
            <person name="Wagenaar J.A."/>
        </authorList>
    </citation>
    <scope>NUCLEOTIDE SEQUENCE [LARGE SCALE GENOMIC DNA]</scope>
    <source>
        <strain evidence="11">17S00004-5</strain>
    </source>
</reference>
<dbReference type="InterPro" id="IPR058533">
    <property type="entry name" value="Cation_efflux_TM"/>
</dbReference>
<comment type="subcellular location">
    <subcellularLocation>
        <location evidence="1">Membrane</location>
        <topology evidence="1">Multi-pass membrane protein</topology>
    </subcellularLocation>
</comment>
<dbReference type="GO" id="GO:0015093">
    <property type="term" value="F:ferrous iron transmembrane transporter activity"/>
    <property type="evidence" value="ECO:0007669"/>
    <property type="project" value="TreeGrafter"/>
</dbReference>
<evidence type="ECO:0000256" key="2">
    <source>
        <dbReference type="ARBA" id="ARBA00008114"/>
    </source>
</evidence>
<sequence>MMDIKNKAPFVAGLTAVMLAIVKLIIGLFSGSVSVIASAIDSILDAIVSAANYIVVSKSDQEPDGKFNYGYAKLEAIMSFLEGFFIAGIGSFIVYSGAMKIINPQGPIKLNIALYVMIFSFIVTGFLIVYLTKIYKKTNSLIIKTDILHYKSDFFSNLAIIAGLVVVYFTGWHIVDSIFGIAIGLYIMYGALGLIKESGYILIDGAVDEDIVLDIKEFINSNSKIRDFHDFKTRKCVNKCYLSIHLVFDRDILLFDAHEIGDSVEKYITEKYNQYEWDINLHFDPYDDSKIENI</sequence>
<feature type="domain" description="Cation efflux protein transmembrane" evidence="8">
    <location>
        <begin position="10"/>
        <end position="203"/>
    </location>
</feature>
<dbReference type="Pfam" id="PF16916">
    <property type="entry name" value="ZT_dimer"/>
    <property type="match status" value="1"/>
</dbReference>
<dbReference type="PANTHER" id="PTHR43840:SF15">
    <property type="entry name" value="MITOCHONDRIAL METAL TRANSPORTER 1-RELATED"/>
    <property type="match status" value="1"/>
</dbReference>
<feature type="transmembrane region" description="Helical" evidence="7">
    <location>
        <begin position="76"/>
        <end position="98"/>
    </location>
</feature>
<comment type="caution">
    <text evidence="10">The sequence shown here is derived from an EMBL/GenBank/DDBJ whole genome shotgun (WGS) entry which is preliminary data.</text>
</comment>
<evidence type="ECO:0000313" key="10">
    <source>
        <dbReference type="EMBL" id="PSM51752.1"/>
    </source>
</evidence>
<keyword evidence="6 7" id="KW-0472">Membrane</keyword>
<evidence type="ECO:0000256" key="3">
    <source>
        <dbReference type="ARBA" id="ARBA00022448"/>
    </source>
</evidence>
<dbReference type="SUPFAM" id="SSF160240">
    <property type="entry name" value="Cation efflux protein cytoplasmic domain-like"/>
    <property type="match status" value="1"/>
</dbReference>
<comment type="similarity">
    <text evidence="2">Belongs to the cation diffusion facilitator (CDF) transporter (TC 2.A.4) family.</text>
</comment>
<evidence type="ECO:0000256" key="7">
    <source>
        <dbReference type="SAM" id="Phobius"/>
    </source>
</evidence>
<dbReference type="Proteomes" id="UP000240535">
    <property type="component" value="Unassembled WGS sequence"/>
</dbReference>
<keyword evidence="11" id="KW-1185">Reference proteome</keyword>
<dbReference type="SUPFAM" id="SSF161111">
    <property type="entry name" value="Cation efflux protein transmembrane domain-like"/>
    <property type="match status" value="1"/>
</dbReference>
<organism evidence="10 11">
    <name type="scientific">Campylobacter blaseri</name>
    <dbReference type="NCBI Taxonomy" id="2042961"/>
    <lineage>
        <taxon>Bacteria</taxon>
        <taxon>Pseudomonadati</taxon>
        <taxon>Campylobacterota</taxon>
        <taxon>Epsilonproteobacteria</taxon>
        <taxon>Campylobacterales</taxon>
        <taxon>Campylobacteraceae</taxon>
        <taxon>Campylobacter</taxon>
    </lineage>
</organism>
<dbReference type="GO" id="GO:0015341">
    <property type="term" value="F:zinc efflux antiporter activity"/>
    <property type="evidence" value="ECO:0007669"/>
    <property type="project" value="TreeGrafter"/>
</dbReference>
<evidence type="ECO:0000256" key="5">
    <source>
        <dbReference type="ARBA" id="ARBA00022989"/>
    </source>
</evidence>
<feature type="transmembrane region" description="Helical" evidence="7">
    <location>
        <begin position="35"/>
        <end position="55"/>
    </location>
</feature>
<gene>
    <name evidence="10" type="ORF">CQ405_06380</name>
</gene>
<accession>A0A2P8QZU7</accession>
<dbReference type="Gene3D" id="3.30.70.1350">
    <property type="entry name" value="Cation efflux protein, cytoplasmic domain"/>
    <property type="match status" value="1"/>
</dbReference>
<feature type="transmembrane region" description="Helical" evidence="7">
    <location>
        <begin position="152"/>
        <end position="171"/>
    </location>
</feature>
<dbReference type="GO" id="GO:0015086">
    <property type="term" value="F:cadmium ion transmembrane transporter activity"/>
    <property type="evidence" value="ECO:0007669"/>
    <property type="project" value="TreeGrafter"/>
</dbReference>
<protein>
    <submittedName>
        <fullName evidence="10">Cation-efflux pump</fullName>
    </submittedName>
</protein>
<evidence type="ECO:0000256" key="1">
    <source>
        <dbReference type="ARBA" id="ARBA00004141"/>
    </source>
</evidence>
<keyword evidence="5 7" id="KW-1133">Transmembrane helix</keyword>
<feature type="transmembrane region" description="Helical" evidence="7">
    <location>
        <begin position="9"/>
        <end position="29"/>
    </location>
</feature>
<dbReference type="InterPro" id="IPR002524">
    <property type="entry name" value="Cation_efflux"/>
</dbReference>
<keyword evidence="4 7" id="KW-0812">Transmembrane</keyword>
<dbReference type="InterPro" id="IPR036837">
    <property type="entry name" value="Cation_efflux_CTD_sf"/>
</dbReference>
<feature type="transmembrane region" description="Helical" evidence="7">
    <location>
        <begin position="177"/>
        <end position="195"/>
    </location>
</feature>
<keyword evidence="3" id="KW-0813">Transport</keyword>
<dbReference type="EMBL" id="PDHH01000005">
    <property type="protein sequence ID" value="PSM51752.1"/>
    <property type="molecule type" value="Genomic_DNA"/>
</dbReference>